<dbReference type="InterPro" id="IPR021925">
    <property type="entry name" value="BAG6"/>
</dbReference>
<gene>
    <name evidence="2" type="ORF">GSTENG00038208001</name>
</gene>
<evidence type="ECO:0000313" key="2">
    <source>
        <dbReference type="EMBL" id="CAG13481.1"/>
    </source>
</evidence>
<evidence type="ECO:0000259" key="1">
    <source>
        <dbReference type="Pfam" id="PF12057"/>
    </source>
</evidence>
<protein>
    <submittedName>
        <fullName evidence="2">(spotted green pufferfish) hypothetical protein</fullName>
    </submittedName>
</protein>
<dbReference type="Pfam" id="PF12057">
    <property type="entry name" value="BAG6"/>
    <property type="match status" value="1"/>
</dbReference>
<comment type="caution">
    <text evidence="2">The sequence shown here is derived from an EMBL/GenBank/DDBJ whole genome shotgun (WGS) entry which is preliminary data.</text>
</comment>
<dbReference type="OrthoDB" id="1885901at2759"/>
<feature type="domain" description="Large proline-rich protein BAG6" evidence="1">
    <location>
        <begin position="8"/>
        <end position="52"/>
    </location>
</feature>
<proteinExistence type="predicted"/>
<feature type="non-terminal residue" evidence="2">
    <location>
        <position position="1"/>
    </location>
</feature>
<reference evidence="2" key="2">
    <citation type="submission" date="2004-02" db="EMBL/GenBank/DDBJ databases">
        <authorList>
            <consortium name="Genoscope"/>
            <consortium name="Whitehead Institute Centre for Genome Research"/>
        </authorList>
    </citation>
    <scope>NUCLEOTIDE SEQUENCE</scope>
</reference>
<reference evidence="2" key="1">
    <citation type="journal article" date="2004" name="Nature">
        <title>Genome duplication in the teleost fish Tetraodon nigroviridis reveals the early vertebrate proto-karyotype.</title>
        <authorList>
            <person name="Jaillon O."/>
            <person name="Aury J.-M."/>
            <person name="Brunet F."/>
            <person name="Petit J.-L."/>
            <person name="Stange-Thomann N."/>
            <person name="Mauceli E."/>
            <person name="Bouneau L."/>
            <person name="Fischer C."/>
            <person name="Ozouf-Costaz C."/>
            <person name="Bernot A."/>
            <person name="Nicaud S."/>
            <person name="Jaffe D."/>
            <person name="Fisher S."/>
            <person name="Lutfalla G."/>
            <person name="Dossat C."/>
            <person name="Segurens B."/>
            <person name="Dasilva C."/>
            <person name="Salanoubat M."/>
            <person name="Levy M."/>
            <person name="Boudet N."/>
            <person name="Castellano S."/>
            <person name="Anthouard V."/>
            <person name="Jubin C."/>
            <person name="Castelli V."/>
            <person name="Katinka M."/>
            <person name="Vacherie B."/>
            <person name="Biemont C."/>
            <person name="Skalli Z."/>
            <person name="Cattolico L."/>
            <person name="Poulain J."/>
            <person name="De Berardinis V."/>
            <person name="Cruaud C."/>
            <person name="Duprat S."/>
            <person name="Brottier P."/>
            <person name="Coutanceau J.-P."/>
            <person name="Gouzy J."/>
            <person name="Parra G."/>
            <person name="Lardier G."/>
            <person name="Chapple C."/>
            <person name="McKernan K.J."/>
            <person name="McEwan P."/>
            <person name="Bosak S."/>
            <person name="Kellis M."/>
            <person name="Volff J.-N."/>
            <person name="Guigo R."/>
            <person name="Zody M.C."/>
            <person name="Mesirov J."/>
            <person name="Lindblad-Toh K."/>
            <person name="Birren B."/>
            <person name="Nusbaum C."/>
            <person name="Kahn D."/>
            <person name="Robinson-Rechavi M."/>
            <person name="Laudet V."/>
            <person name="Schachter V."/>
            <person name="Quetier F."/>
            <person name="Saurin W."/>
            <person name="Scarpelli C."/>
            <person name="Wincker P."/>
            <person name="Lander E.S."/>
            <person name="Weissenbach J."/>
            <person name="Roest Crollius H."/>
        </authorList>
    </citation>
    <scope>NUCLEOTIDE SEQUENCE [LARGE SCALE GENOMIC DNA]</scope>
</reference>
<dbReference type="EMBL" id="CAAE01016008">
    <property type="protein sequence ID" value="CAG13481.1"/>
    <property type="molecule type" value="Genomic_DNA"/>
</dbReference>
<dbReference type="KEGG" id="tng:GSTEN00038208G001"/>
<dbReference type="AlphaFoldDB" id="Q4RDQ1"/>
<name>Q4RDQ1_TETNG</name>
<organism evidence="2">
    <name type="scientific">Tetraodon nigroviridis</name>
    <name type="common">Spotted green pufferfish</name>
    <name type="synonym">Chelonodon nigroviridis</name>
    <dbReference type="NCBI Taxonomy" id="99883"/>
    <lineage>
        <taxon>Eukaryota</taxon>
        <taxon>Metazoa</taxon>
        <taxon>Chordata</taxon>
        <taxon>Craniata</taxon>
        <taxon>Vertebrata</taxon>
        <taxon>Euteleostomi</taxon>
        <taxon>Actinopterygii</taxon>
        <taxon>Neopterygii</taxon>
        <taxon>Teleostei</taxon>
        <taxon>Neoteleostei</taxon>
        <taxon>Acanthomorphata</taxon>
        <taxon>Eupercaria</taxon>
        <taxon>Tetraodontiformes</taxon>
        <taxon>Tetradontoidea</taxon>
        <taxon>Tetraodontidae</taxon>
        <taxon>Tetraodon</taxon>
    </lineage>
</organism>
<accession>Q4RDQ1</accession>
<feature type="non-terminal residue" evidence="2">
    <location>
        <position position="53"/>
    </location>
</feature>
<sequence length="53" mass="6167">SHPSPVELAEMLSELRRVEERLQPFIQRAHTILETATNAEYTNHTVGVPERRR</sequence>